<reference evidence="1 2" key="1">
    <citation type="submission" date="2016-07" db="EMBL/GenBank/DDBJ databases">
        <title>Multiple horizontal gene transfer events from other fungi enriched the ability of initially mycotrophic Trichoderma (Ascomycota) to feed on dead plant biomass.</title>
        <authorList>
            <consortium name="DOE Joint Genome Institute"/>
            <person name="Aerts A."/>
            <person name="Atanasova L."/>
            <person name="Chenthamara K."/>
            <person name="Zhang J."/>
            <person name="Grujic M."/>
            <person name="Henrissat B."/>
            <person name="Kuo A."/>
            <person name="Salamov A."/>
            <person name="Lipzen A."/>
            <person name="Labutti K."/>
            <person name="Barry K."/>
            <person name="Miao Y."/>
            <person name="Rahimi M.J."/>
            <person name="Shen Q."/>
            <person name="Grigoriev I.V."/>
            <person name="Kubicek C.P."/>
            <person name="Druzhinina I.S."/>
        </authorList>
    </citation>
    <scope>NUCLEOTIDE SEQUENCE [LARGE SCALE GENOMIC DNA]</scope>
    <source>
        <strain evidence="1 2">CBS 433.97</strain>
    </source>
</reference>
<evidence type="ECO:0000313" key="1">
    <source>
        <dbReference type="EMBL" id="PTB40438.1"/>
    </source>
</evidence>
<protein>
    <submittedName>
        <fullName evidence="1">Uncharacterized protein</fullName>
    </submittedName>
</protein>
<keyword evidence="2" id="KW-1185">Reference proteome</keyword>
<evidence type="ECO:0000313" key="2">
    <source>
        <dbReference type="Proteomes" id="UP000240493"/>
    </source>
</evidence>
<dbReference type="Proteomes" id="UP000240493">
    <property type="component" value="Unassembled WGS sequence"/>
</dbReference>
<sequence length="55" mass="6688">MPSALLINRIKDDTSMRQRPTCYVDYFSHDWHYEAIQRSWSYIVANTKEFDMQLD</sequence>
<organism evidence="1 2">
    <name type="scientific">Trichoderma asperellum (strain ATCC 204424 / CBS 433.97 / NBRC 101777)</name>
    <dbReference type="NCBI Taxonomy" id="1042311"/>
    <lineage>
        <taxon>Eukaryota</taxon>
        <taxon>Fungi</taxon>
        <taxon>Dikarya</taxon>
        <taxon>Ascomycota</taxon>
        <taxon>Pezizomycotina</taxon>
        <taxon>Sordariomycetes</taxon>
        <taxon>Hypocreomycetidae</taxon>
        <taxon>Hypocreales</taxon>
        <taxon>Hypocreaceae</taxon>
        <taxon>Trichoderma</taxon>
    </lineage>
</organism>
<proteinExistence type="predicted"/>
<name>A0A2T3Z6K3_TRIA4</name>
<gene>
    <name evidence="1" type="ORF">M441DRAFT_70230</name>
</gene>
<dbReference type="STRING" id="1042311.A0A2T3Z6K3"/>
<dbReference type="EMBL" id="KZ679263">
    <property type="protein sequence ID" value="PTB40438.1"/>
    <property type="molecule type" value="Genomic_DNA"/>
</dbReference>
<dbReference type="AlphaFoldDB" id="A0A2T3Z6K3"/>
<accession>A0A2T3Z6K3</accession>